<evidence type="ECO:0000313" key="1">
    <source>
        <dbReference type="EMBL" id="KAK0659792.1"/>
    </source>
</evidence>
<dbReference type="EMBL" id="JAULSY010000174">
    <property type="protein sequence ID" value="KAK0659792.1"/>
    <property type="molecule type" value="Genomic_DNA"/>
</dbReference>
<organism evidence="1 2">
    <name type="scientific">Cercophora samala</name>
    <dbReference type="NCBI Taxonomy" id="330535"/>
    <lineage>
        <taxon>Eukaryota</taxon>
        <taxon>Fungi</taxon>
        <taxon>Dikarya</taxon>
        <taxon>Ascomycota</taxon>
        <taxon>Pezizomycotina</taxon>
        <taxon>Sordariomycetes</taxon>
        <taxon>Sordariomycetidae</taxon>
        <taxon>Sordariales</taxon>
        <taxon>Lasiosphaeriaceae</taxon>
        <taxon>Cercophora</taxon>
    </lineage>
</organism>
<reference evidence="1" key="1">
    <citation type="submission" date="2023-06" db="EMBL/GenBank/DDBJ databases">
        <title>Genome-scale phylogeny and comparative genomics of the fungal order Sordariales.</title>
        <authorList>
            <consortium name="Lawrence Berkeley National Laboratory"/>
            <person name="Hensen N."/>
            <person name="Bonometti L."/>
            <person name="Westerberg I."/>
            <person name="Brannstrom I.O."/>
            <person name="Guillou S."/>
            <person name="Cros-Aarteil S."/>
            <person name="Calhoun S."/>
            <person name="Haridas S."/>
            <person name="Kuo A."/>
            <person name="Mondo S."/>
            <person name="Pangilinan J."/>
            <person name="Riley R."/>
            <person name="Labutti K."/>
            <person name="Andreopoulos B."/>
            <person name="Lipzen A."/>
            <person name="Chen C."/>
            <person name="Yanf M."/>
            <person name="Daum C."/>
            <person name="Ng V."/>
            <person name="Clum A."/>
            <person name="Steindorff A."/>
            <person name="Ohm R."/>
            <person name="Martin F."/>
            <person name="Silar P."/>
            <person name="Natvig D."/>
            <person name="Lalanne C."/>
            <person name="Gautier V."/>
            <person name="Ament-Velasquez S.L."/>
            <person name="Kruys A."/>
            <person name="Hutchinson M.I."/>
            <person name="Powell A.J."/>
            <person name="Barry K."/>
            <person name="Miller A.N."/>
            <person name="Grigoriev I.V."/>
            <person name="Debuchy R."/>
            <person name="Gladieux P."/>
            <person name="Thoren M.H."/>
            <person name="Johannesson H."/>
        </authorList>
    </citation>
    <scope>NUCLEOTIDE SEQUENCE</scope>
    <source>
        <strain evidence="1">CBS 307.81</strain>
    </source>
</reference>
<accession>A0AA39YWF8</accession>
<sequence length="297" mass="33516">MNYVASIDFWFTSNGDIPLSPRTPEQLSMLPITSRYRLCRTANAVKTPIVTFEDTLWCPEEERGKFQCPEPGCRNPTSVWRWGHVRGANRPIVSCPSHSLDANALPIPGSEVRIPCVVAHWTRLDAREILHREKALIFDIGVPDRGWALLEVRPPNVWRNIVLQWAENYLETAGPLSEFVEYIDVSHLSPGDHSVFGAQVLPIIVELFYRSGSSIISGKVVEGVCLPEYQLGEAIAAMPCTNDYPLVSDILEDEVLEDHSGEDNPEEDAMSDETYYFPDIMATWNIVNGFNRWHSCD</sequence>
<protein>
    <submittedName>
        <fullName evidence="1">Uncharacterized protein</fullName>
    </submittedName>
</protein>
<gene>
    <name evidence="1" type="ORF">QBC41DRAFT_341258</name>
</gene>
<evidence type="ECO:0000313" key="2">
    <source>
        <dbReference type="Proteomes" id="UP001174997"/>
    </source>
</evidence>
<dbReference type="Proteomes" id="UP001174997">
    <property type="component" value="Unassembled WGS sequence"/>
</dbReference>
<proteinExistence type="predicted"/>
<keyword evidence="2" id="KW-1185">Reference proteome</keyword>
<comment type="caution">
    <text evidence="1">The sequence shown here is derived from an EMBL/GenBank/DDBJ whole genome shotgun (WGS) entry which is preliminary data.</text>
</comment>
<name>A0AA39YWF8_9PEZI</name>
<dbReference type="AlphaFoldDB" id="A0AA39YWF8"/>